<accession>A0CX66</accession>
<keyword evidence="1" id="KW-0175">Coiled coil</keyword>
<evidence type="ECO:0000313" key="3">
    <source>
        <dbReference type="Proteomes" id="UP000000600"/>
    </source>
</evidence>
<dbReference type="Proteomes" id="UP000000600">
    <property type="component" value="Unassembled WGS sequence"/>
</dbReference>
<evidence type="ECO:0000256" key="1">
    <source>
        <dbReference type="SAM" id="Coils"/>
    </source>
</evidence>
<reference evidence="2 3" key="1">
    <citation type="journal article" date="2006" name="Nature">
        <title>Global trends of whole-genome duplications revealed by the ciliate Paramecium tetraurelia.</title>
        <authorList>
            <consortium name="Genoscope"/>
            <person name="Aury J.-M."/>
            <person name="Jaillon O."/>
            <person name="Duret L."/>
            <person name="Noel B."/>
            <person name="Jubin C."/>
            <person name="Porcel B.M."/>
            <person name="Segurens B."/>
            <person name="Daubin V."/>
            <person name="Anthouard V."/>
            <person name="Aiach N."/>
            <person name="Arnaiz O."/>
            <person name="Billaut A."/>
            <person name="Beisson J."/>
            <person name="Blanc I."/>
            <person name="Bouhouche K."/>
            <person name="Camara F."/>
            <person name="Duharcourt S."/>
            <person name="Guigo R."/>
            <person name="Gogendeau D."/>
            <person name="Katinka M."/>
            <person name="Keller A.-M."/>
            <person name="Kissmehl R."/>
            <person name="Klotz C."/>
            <person name="Koll F."/>
            <person name="Le Moue A."/>
            <person name="Lepere C."/>
            <person name="Malinsky S."/>
            <person name="Nowacki M."/>
            <person name="Nowak J.K."/>
            <person name="Plattner H."/>
            <person name="Poulain J."/>
            <person name="Ruiz F."/>
            <person name="Serrano V."/>
            <person name="Zagulski M."/>
            <person name="Dessen P."/>
            <person name="Betermier M."/>
            <person name="Weissenbach J."/>
            <person name="Scarpelli C."/>
            <person name="Schachter V."/>
            <person name="Sperling L."/>
            <person name="Meyer E."/>
            <person name="Cohen J."/>
            <person name="Wincker P."/>
        </authorList>
    </citation>
    <scope>NUCLEOTIDE SEQUENCE [LARGE SCALE GENOMIC DNA]</scope>
    <source>
        <strain evidence="2 3">Stock d4-2</strain>
    </source>
</reference>
<dbReference type="OrthoDB" id="10446733at2759"/>
<name>A0CX66_PARTE</name>
<dbReference type="GeneID" id="5028565"/>
<sequence>MNLSFVSFLSWGLQEAKQFYYARSDFEQNKNKLAQLITEVTEKLRTFEQYWHQLENTNDNENINFIKEVKDILDRSSQLKNSLPSQQSIVQCYQMRKEQINEKLLETLNTLEEQKNKIDLLVQNTRNIMQTVIILPPKQVKNNQIYKIQLKLKLKATPQIKKIFDDHPHQLKTEYNYEFEMEESGSSNKNIYTFKRNDFSLLGQFQSTLGLNIESLSKQNHCSLQMRYRLNFPNKKVQQNPLSETPTPASEQESVIISQQDQFNYSDKFSLFLIVNGKNAVKIIRDKSSISLNFKQELELQKSDQIVFFQNSEDLPLLSYVVQNIHITKKQAQPYLEYQQN</sequence>
<protein>
    <submittedName>
        <fullName evidence="2">Uncharacterized protein</fullName>
    </submittedName>
</protein>
<dbReference type="EMBL" id="CT868207">
    <property type="protein sequence ID" value="CAK75383.1"/>
    <property type="molecule type" value="Genomic_DNA"/>
</dbReference>
<keyword evidence="3" id="KW-1185">Reference proteome</keyword>
<dbReference type="InParanoid" id="A0CX66"/>
<dbReference type="KEGG" id="ptm:GSPATT00001587001"/>
<organism evidence="2 3">
    <name type="scientific">Paramecium tetraurelia</name>
    <dbReference type="NCBI Taxonomy" id="5888"/>
    <lineage>
        <taxon>Eukaryota</taxon>
        <taxon>Sar</taxon>
        <taxon>Alveolata</taxon>
        <taxon>Ciliophora</taxon>
        <taxon>Intramacronucleata</taxon>
        <taxon>Oligohymenophorea</taxon>
        <taxon>Peniculida</taxon>
        <taxon>Parameciidae</taxon>
        <taxon>Paramecium</taxon>
    </lineage>
</organism>
<dbReference type="HOGENOM" id="CLU_827578_0_0_1"/>
<dbReference type="OMA" id="CSLQMRY"/>
<proteinExistence type="predicted"/>
<feature type="coiled-coil region" evidence="1">
    <location>
        <begin position="94"/>
        <end position="124"/>
    </location>
</feature>
<dbReference type="AlphaFoldDB" id="A0CX66"/>
<dbReference type="RefSeq" id="XP_001442780.1">
    <property type="nucleotide sequence ID" value="XM_001442743.1"/>
</dbReference>
<evidence type="ECO:0000313" key="2">
    <source>
        <dbReference type="EMBL" id="CAK75383.1"/>
    </source>
</evidence>
<gene>
    <name evidence="2" type="ORF">GSPATT00001587001</name>
</gene>